<evidence type="ECO:0000313" key="3">
    <source>
        <dbReference type="EMBL" id="KAK4123586.1"/>
    </source>
</evidence>
<dbReference type="InterPro" id="IPR042326">
    <property type="entry name" value="Ctk3"/>
</dbReference>
<evidence type="ECO:0000256" key="1">
    <source>
        <dbReference type="SAM" id="MobiDB-lite"/>
    </source>
</evidence>
<dbReference type="FunFam" id="1.25.40.90:FF:000032">
    <property type="entry name" value="CTD kinase subunit gamma"/>
    <property type="match status" value="1"/>
</dbReference>
<dbReference type="InterPro" id="IPR024638">
    <property type="entry name" value="Ctk3_N"/>
</dbReference>
<feature type="region of interest" description="Disordered" evidence="1">
    <location>
        <begin position="139"/>
        <end position="223"/>
    </location>
</feature>
<reference evidence="3" key="2">
    <citation type="submission" date="2023-05" db="EMBL/GenBank/DDBJ databases">
        <authorList>
            <consortium name="Lawrence Berkeley National Laboratory"/>
            <person name="Steindorff A."/>
            <person name="Hensen N."/>
            <person name="Bonometti L."/>
            <person name="Westerberg I."/>
            <person name="Brannstrom I.O."/>
            <person name="Guillou S."/>
            <person name="Cros-Aarteil S."/>
            <person name="Calhoun S."/>
            <person name="Haridas S."/>
            <person name="Kuo A."/>
            <person name="Mondo S."/>
            <person name="Pangilinan J."/>
            <person name="Riley R."/>
            <person name="Labutti K."/>
            <person name="Andreopoulos B."/>
            <person name="Lipzen A."/>
            <person name="Chen C."/>
            <person name="Yanf M."/>
            <person name="Daum C."/>
            <person name="Ng V."/>
            <person name="Clum A."/>
            <person name="Ohm R."/>
            <person name="Martin F."/>
            <person name="Silar P."/>
            <person name="Natvig D."/>
            <person name="Lalanne C."/>
            <person name="Gautier V."/>
            <person name="Ament-Velasquez S.L."/>
            <person name="Kruys A."/>
            <person name="Hutchinson M.I."/>
            <person name="Powell A.J."/>
            <person name="Barry K."/>
            <person name="Miller A.N."/>
            <person name="Grigoriev I.V."/>
            <person name="Debuchy R."/>
            <person name="Gladieux P."/>
            <person name="Thoren M.H."/>
            <person name="Johannesson H."/>
        </authorList>
    </citation>
    <scope>NUCLEOTIDE SEQUENCE</scope>
    <source>
        <strain evidence="3">CBS 731.68</strain>
    </source>
</reference>
<dbReference type="EMBL" id="MU853228">
    <property type="protein sequence ID" value="KAK4123586.1"/>
    <property type="molecule type" value="Genomic_DNA"/>
</dbReference>
<feature type="compositionally biased region" description="Acidic residues" evidence="1">
    <location>
        <begin position="153"/>
        <end position="162"/>
    </location>
</feature>
<dbReference type="Pfam" id="PF12350">
    <property type="entry name" value="CTK3_C"/>
    <property type="match status" value="1"/>
</dbReference>
<evidence type="ECO:0000259" key="2">
    <source>
        <dbReference type="PROSITE" id="PS51391"/>
    </source>
</evidence>
<name>A0AAN6U1K2_9PEZI</name>
<evidence type="ECO:0000313" key="4">
    <source>
        <dbReference type="Proteomes" id="UP001302602"/>
    </source>
</evidence>
<sequence length="269" mass="30953">MADPFEVRMRFTNQLRQLNASVTSAQKAAQYALKYRDMAEDLHSCILEQLERNNMNTRANIMYFIEHFLDMANKDGYVDYVRMMQRDIIRVVDAVAPDDGSGAANVKVVRKVLQALQTKSLLDAQTVTQIEEVLKDRDASAQDIAMSSPPPADGDDMADNLGDDNMPPARTLPPYHTTTSKRIHAPPKLDKKQIEQRIEEDRERHKRQRENIWAVPPGEDAEMDKLWEETSDLGEDDHRMGEEEWAEWKAEFEARKCLHQREAERNGAQ</sequence>
<dbReference type="InterPro" id="IPR024637">
    <property type="entry name" value="Ctk3_C"/>
</dbReference>
<dbReference type="PROSITE" id="PS51391">
    <property type="entry name" value="CID"/>
    <property type="match status" value="1"/>
</dbReference>
<keyword evidence="4" id="KW-1185">Reference proteome</keyword>
<protein>
    <recommendedName>
        <fullName evidence="2">CID domain-containing protein</fullName>
    </recommendedName>
</protein>
<dbReference type="GO" id="GO:0032786">
    <property type="term" value="P:positive regulation of DNA-templated transcription, elongation"/>
    <property type="evidence" value="ECO:0007669"/>
    <property type="project" value="InterPro"/>
</dbReference>
<dbReference type="PANTHER" id="PTHR28291">
    <property type="entry name" value="CTD KINASE SUBUNIT GAMMA"/>
    <property type="match status" value="1"/>
</dbReference>
<feature type="compositionally biased region" description="Basic and acidic residues" evidence="1">
    <location>
        <begin position="187"/>
        <end position="203"/>
    </location>
</feature>
<comment type="caution">
    <text evidence="3">The sequence shown here is derived from an EMBL/GenBank/DDBJ whole genome shotgun (WGS) entry which is preliminary data.</text>
</comment>
<accession>A0AAN6U1K2</accession>
<dbReference type="GO" id="GO:0045943">
    <property type="term" value="P:positive regulation of transcription by RNA polymerase I"/>
    <property type="evidence" value="ECO:0007669"/>
    <property type="project" value="TreeGrafter"/>
</dbReference>
<feature type="domain" description="CID" evidence="2">
    <location>
        <begin position="3"/>
        <end position="138"/>
    </location>
</feature>
<dbReference type="Proteomes" id="UP001302602">
    <property type="component" value="Unassembled WGS sequence"/>
</dbReference>
<organism evidence="3 4">
    <name type="scientific">Parathielavia appendiculata</name>
    <dbReference type="NCBI Taxonomy" id="2587402"/>
    <lineage>
        <taxon>Eukaryota</taxon>
        <taxon>Fungi</taxon>
        <taxon>Dikarya</taxon>
        <taxon>Ascomycota</taxon>
        <taxon>Pezizomycotina</taxon>
        <taxon>Sordariomycetes</taxon>
        <taxon>Sordariomycetidae</taxon>
        <taxon>Sordariales</taxon>
        <taxon>Chaetomiaceae</taxon>
        <taxon>Parathielavia</taxon>
    </lineage>
</organism>
<dbReference type="GeneID" id="87829667"/>
<dbReference type="GO" id="GO:0070692">
    <property type="term" value="C:CTDK-1 complex"/>
    <property type="evidence" value="ECO:0007669"/>
    <property type="project" value="InterPro"/>
</dbReference>
<dbReference type="InterPro" id="IPR008942">
    <property type="entry name" value="ENTH_VHS"/>
</dbReference>
<gene>
    <name evidence="3" type="ORF">N657DRAFT_645170</name>
</gene>
<dbReference type="AlphaFoldDB" id="A0AAN6U1K2"/>
<dbReference type="Pfam" id="PF12243">
    <property type="entry name" value="CTK3"/>
    <property type="match status" value="1"/>
</dbReference>
<proteinExistence type="predicted"/>
<reference evidence="3" key="1">
    <citation type="journal article" date="2023" name="Mol. Phylogenet. Evol.">
        <title>Genome-scale phylogeny and comparative genomics of the fungal order Sordariales.</title>
        <authorList>
            <person name="Hensen N."/>
            <person name="Bonometti L."/>
            <person name="Westerberg I."/>
            <person name="Brannstrom I.O."/>
            <person name="Guillou S."/>
            <person name="Cros-Aarteil S."/>
            <person name="Calhoun S."/>
            <person name="Haridas S."/>
            <person name="Kuo A."/>
            <person name="Mondo S."/>
            <person name="Pangilinan J."/>
            <person name="Riley R."/>
            <person name="LaButti K."/>
            <person name="Andreopoulos B."/>
            <person name="Lipzen A."/>
            <person name="Chen C."/>
            <person name="Yan M."/>
            <person name="Daum C."/>
            <person name="Ng V."/>
            <person name="Clum A."/>
            <person name="Steindorff A."/>
            <person name="Ohm R.A."/>
            <person name="Martin F."/>
            <person name="Silar P."/>
            <person name="Natvig D.O."/>
            <person name="Lalanne C."/>
            <person name="Gautier V."/>
            <person name="Ament-Velasquez S.L."/>
            <person name="Kruys A."/>
            <person name="Hutchinson M.I."/>
            <person name="Powell A.J."/>
            <person name="Barry K."/>
            <person name="Miller A.N."/>
            <person name="Grigoriev I.V."/>
            <person name="Debuchy R."/>
            <person name="Gladieux P."/>
            <person name="Hiltunen Thoren M."/>
            <person name="Johannesson H."/>
        </authorList>
    </citation>
    <scope>NUCLEOTIDE SEQUENCE</scope>
    <source>
        <strain evidence="3">CBS 731.68</strain>
    </source>
</reference>
<dbReference type="PANTHER" id="PTHR28291:SF1">
    <property type="entry name" value="CTD KINASE SUBUNIT GAMMA"/>
    <property type="match status" value="1"/>
</dbReference>
<dbReference type="InterPro" id="IPR006569">
    <property type="entry name" value="CID_dom"/>
</dbReference>
<dbReference type="Gene3D" id="1.25.40.90">
    <property type="match status" value="1"/>
</dbReference>
<dbReference type="RefSeq" id="XP_062647357.1">
    <property type="nucleotide sequence ID" value="XM_062792898.1"/>
</dbReference>